<evidence type="ECO:0008006" key="3">
    <source>
        <dbReference type="Google" id="ProtNLM"/>
    </source>
</evidence>
<name>I0GSG7_SELRL</name>
<dbReference type="Proteomes" id="UP000007887">
    <property type="component" value="Chromosome"/>
</dbReference>
<accession>I0GSG7</accession>
<dbReference type="PATRIC" id="fig|927704.6.peg.2070"/>
<sequence>MVIEHWQPVKKNENDTQWKKDHVLAYSNMLGCCDGGRGADDARKVLSCDAAKSNERITISPWKKEHIEKLVYRANGRIATNPYDEELEHDINDVLHLNGKLDEKGNIVHDTSTALVKGRREVYQDFSHFMEALARKYGNDESKIQNGIYKKIDEMESAKEYEQFIGVWLFFLRRRVRGARRK</sequence>
<dbReference type="HOGENOM" id="CLU_1481036_0_0_9"/>
<evidence type="ECO:0000313" key="1">
    <source>
        <dbReference type="EMBL" id="BAL83704.1"/>
    </source>
</evidence>
<dbReference type="AlphaFoldDB" id="I0GSG7"/>
<dbReference type="EMBL" id="AP012292">
    <property type="protein sequence ID" value="BAL83704.1"/>
    <property type="molecule type" value="Genomic_DNA"/>
</dbReference>
<organism evidence="1 2">
    <name type="scientific">Selenomonas ruminantium subsp. lactilytica (strain NBRC 103574 / TAM6421)</name>
    <dbReference type="NCBI Taxonomy" id="927704"/>
    <lineage>
        <taxon>Bacteria</taxon>
        <taxon>Bacillati</taxon>
        <taxon>Bacillota</taxon>
        <taxon>Negativicutes</taxon>
        <taxon>Selenomonadales</taxon>
        <taxon>Selenomonadaceae</taxon>
        <taxon>Selenomonas</taxon>
    </lineage>
</organism>
<evidence type="ECO:0000313" key="2">
    <source>
        <dbReference type="Proteomes" id="UP000007887"/>
    </source>
</evidence>
<proteinExistence type="predicted"/>
<gene>
    <name evidence="1" type="ordered locus">SELR_19960</name>
</gene>
<reference evidence="1 2" key="1">
    <citation type="submission" date="2011-10" db="EMBL/GenBank/DDBJ databases">
        <title>Whole genome sequence of Selenomonas ruminantium subsp. lactilytica TAM6421.</title>
        <authorList>
            <person name="Oguchi A."/>
            <person name="Ankai A."/>
            <person name="Kaneko J."/>
            <person name="Yamada-Narita S."/>
            <person name="Fukui S."/>
            <person name="Takahashi M."/>
            <person name="Onodera T."/>
            <person name="Kojima S."/>
            <person name="Fushimi T."/>
            <person name="Abe N."/>
            <person name="Kamio Y."/>
            <person name="Yamazaki S."/>
            <person name="Fujita N."/>
        </authorList>
    </citation>
    <scope>NUCLEOTIDE SEQUENCE [LARGE SCALE GENOMIC DNA]</scope>
    <source>
        <strain evidence="2">NBRC 103574 / TAM6421</strain>
    </source>
</reference>
<dbReference type="KEGG" id="sri:SELR_19960"/>
<protein>
    <recommendedName>
        <fullName evidence="3">TIGR02646 family protein</fullName>
    </recommendedName>
</protein>